<evidence type="ECO:0000256" key="4">
    <source>
        <dbReference type="ARBA" id="ARBA00022692"/>
    </source>
</evidence>
<dbReference type="InterPro" id="IPR032808">
    <property type="entry name" value="DoxX"/>
</dbReference>
<evidence type="ECO:0000256" key="7">
    <source>
        <dbReference type="SAM" id="Phobius"/>
    </source>
</evidence>
<evidence type="ECO:0000256" key="5">
    <source>
        <dbReference type="ARBA" id="ARBA00022989"/>
    </source>
</evidence>
<feature type="transmembrane region" description="Helical" evidence="7">
    <location>
        <begin position="78"/>
        <end position="95"/>
    </location>
</feature>
<evidence type="ECO:0000313" key="9">
    <source>
        <dbReference type="Proteomes" id="UP000285190"/>
    </source>
</evidence>
<keyword evidence="5 7" id="KW-1133">Transmembrane helix</keyword>
<evidence type="ECO:0000256" key="6">
    <source>
        <dbReference type="ARBA" id="ARBA00023136"/>
    </source>
</evidence>
<comment type="caution">
    <text evidence="8">The sequence shown here is derived from an EMBL/GenBank/DDBJ whole genome shotgun (WGS) entry which is preliminary data.</text>
</comment>
<dbReference type="InterPro" id="IPR051907">
    <property type="entry name" value="DoxX-like_oxidoreductase"/>
</dbReference>
<dbReference type="Proteomes" id="UP000285190">
    <property type="component" value="Unassembled WGS sequence"/>
</dbReference>
<name>A0A418X0S1_9BURK</name>
<dbReference type="AlphaFoldDB" id="A0A418X0S1"/>
<dbReference type="RefSeq" id="WP_119738341.1">
    <property type="nucleotide sequence ID" value="NZ_QYUN01000002.1"/>
</dbReference>
<evidence type="ECO:0000256" key="2">
    <source>
        <dbReference type="ARBA" id="ARBA00006679"/>
    </source>
</evidence>
<proteinExistence type="inferred from homology"/>
<comment type="similarity">
    <text evidence="2">Belongs to the DoxX family.</text>
</comment>
<sequence length="141" mass="15010">MKETTIDSQPAEDFGKLLLRLVLGVLILLHGIAKVIGGPAFILKVATDAGLPAAFGYMVYIGEVLAPLLLIFGAWTRLAALIIAVNMVFAIWLVHAAEVFTLNKQGGWSLELQGMFLVTAIALVFLGAGRYSVAGRSGKLN</sequence>
<dbReference type="EMBL" id="QYUN01000002">
    <property type="protein sequence ID" value="RJG06084.1"/>
    <property type="molecule type" value="Genomic_DNA"/>
</dbReference>
<keyword evidence="3" id="KW-1003">Cell membrane</keyword>
<dbReference type="OrthoDB" id="280866at2"/>
<protein>
    <submittedName>
        <fullName evidence="8">DoxX family protein</fullName>
    </submittedName>
</protein>
<comment type="subcellular location">
    <subcellularLocation>
        <location evidence="1">Cell membrane</location>
        <topology evidence="1">Multi-pass membrane protein</topology>
    </subcellularLocation>
</comment>
<dbReference type="Pfam" id="PF07681">
    <property type="entry name" value="DoxX"/>
    <property type="match status" value="1"/>
</dbReference>
<accession>A0A418X0S1</accession>
<evidence type="ECO:0000313" key="8">
    <source>
        <dbReference type="EMBL" id="RJG06084.1"/>
    </source>
</evidence>
<dbReference type="PANTHER" id="PTHR33452">
    <property type="entry name" value="OXIDOREDUCTASE CATD-RELATED"/>
    <property type="match status" value="1"/>
</dbReference>
<organism evidence="8 9">
    <name type="scientific">Noviherbaspirillum cavernae</name>
    <dbReference type="NCBI Taxonomy" id="2320862"/>
    <lineage>
        <taxon>Bacteria</taxon>
        <taxon>Pseudomonadati</taxon>
        <taxon>Pseudomonadota</taxon>
        <taxon>Betaproteobacteria</taxon>
        <taxon>Burkholderiales</taxon>
        <taxon>Oxalobacteraceae</taxon>
        <taxon>Noviherbaspirillum</taxon>
    </lineage>
</organism>
<keyword evidence="6 7" id="KW-0472">Membrane</keyword>
<keyword evidence="4 7" id="KW-0812">Transmembrane</keyword>
<dbReference type="GO" id="GO:0005886">
    <property type="term" value="C:plasma membrane"/>
    <property type="evidence" value="ECO:0007669"/>
    <property type="project" value="UniProtKB-SubCell"/>
</dbReference>
<evidence type="ECO:0000256" key="1">
    <source>
        <dbReference type="ARBA" id="ARBA00004651"/>
    </source>
</evidence>
<gene>
    <name evidence="8" type="ORF">D3870_08755</name>
</gene>
<reference evidence="8 9" key="1">
    <citation type="submission" date="2018-09" db="EMBL/GenBank/DDBJ databases">
        <authorList>
            <person name="Zhu H."/>
        </authorList>
    </citation>
    <scope>NUCLEOTIDE SEQUENCE [LARGE SCALE GENOMIC DNA]</scope>
    <source>
        <strain evidence="8 9">K2R10-39</strain>
    </source>
</reference>
<evidence type="ECO:0000256" key="3">
    <source>
        <dbReference type="ARBA" id="ARBA00022475"/>
    </source>
</evidence>
<dbReference type="PANTHER" id="PTHR33452:SF1">
    <property type="entry name" value="INNER MEMBRANE PROTEIN YPHA-RELATED"/>
    <property type="match status" value="1"/>
</dbReference>
<feature type="transmembrane region" description="Helical" evidence="7">
    <location>
        <begin position="21"/>
        <end position="43"/>
    </location>
</feature>
<feature type="transmembrane region" description="Helical" evidence="7">
    <location>
        <begin position="49"/>
        <end position="71"/>
    </location>
</feature>
<keyword evidence="9" id="KW-1185">Reference proteome</keyword>
<feature type="transmembrane region" description="Helical" evidence="7">
    <location>
        <begin position="115"/>
        <end position="133"/>
    </location>
</feature>